<dbReference type="InterPro" id="IPR007197">
    <property type="entry name" value="rSAM"/>
</dbReference>
<gene>
    <name evidence="6" type="ORF">GSM42_12005</name>
</gene>
<dbReference type="SUPFAM" id="SSF102114">
    <property type="entry name" value="Radical SAM enzymes"/>
    <property type="match status" value="1"/>
</dbReference>
<proteinExistence type="predicted"/>
<protein>
    <submittedName>
        <fullName evidence="6">Radical SAM protein</fullName>
    </submittedName>
</protein>
<reference evidence="6 7" key="1">
    <citation type="submission" date="2019-12" db="EMBL/GenBank/DDBJ databases">
        <title>Whole-genome analyses of novel actinobacteria.</title>
        <authorList>
            <person name="Sahin N."/>
            <person name="Saygin H."/>
        </authorList>
    </citation>
    <scope>NUCLEOTIDE SEQUENCE [LARGE SCALE GENOMIC DNA]</scope>
    <source>
        <strain evidence="6 7">KC615</strain>
    </source>
</reference>
<dbReference type="CDD" id="cd01335">
    <property type="entry name" value="Radical_SAM"/>
    <property type="match status" value="1"/>
</dbReference>
<name>A0A6I4W294_9BACL</name>
<dbReference type="PANTHER" id="PTHR11228:SF7">
    <property type="entry name" value="PQQA PEPTIDE CYCLASE"/>
    <property type="match status" value="1"/>
</dbReference>
<keyword evidence="3" id="KW-0408">Iron</keyword>
<dbReference type="SFLD" id="SFLDG01067">
    <property type="entry name" value="SPASM/twitch_domain_containing"/>
    <property type="match status" value="1"/>
</dbReference>
<dbReference type="GO" id="GO:0003824">
    <property type="term" value="F:catalytic activity"/>
    <property type="evidence" value="ECO:0007669"/>
    <property type="project" value="InterPro"/>
</dbReference>
<comment type="caution">
    <text evidence="6">The sequence shown here is derived from an EMBL/GenBank/DDBJ whole genome shotgun (WGS) entry which is preliminary data.</text>
</comment>
<evidence type="ECO:0000256" key="1">
    <source>
        <dbReference type="ARBA" id="ARBA00022691"/>
    </source>
</evidence>
<keyword evidence="4" id="KW-0411">Iron-sulfur</keyword>
<keyword evidence="7" id="KW-1185">Reference proteome</keyword>
<evidence type="ECO:0000313" key="7">
    <source>
        <dbReference type="Proteomes" id="UP000430692"/>
    </source>
</evidence>
<dbReference type="PROSITE" id="PS51918">
    <property type="entry name" value="RADICAL_SAM"/>
    <property type="match status" value="1"/>
</dbReference>
<evidence type="ECO:0000259" key="5">
    <source>
        <dbReference type="PROSITE" id="PS51918"/>
    </source>
</evidence>
<dbReference type="Pfam" id="PF04055">
    <property type="entry name" value="Radical_SAM"/>
    <property type="match status" value="1"/>
</dbReference>
<dbReference type="GO" id="GO:0046872">
    <property type="term" value="F:metal ion binding"/>
    <property type="evidence" value="ECO:0007669"/>
    <property type="project" value="UniProtKB-KW"/>
</dbReference>
<evidence type="ECO:0000256" key="2">
    <source>
        <dbReference type="ARBA" id="ARBA00022723"/>
    </source>
</evidence>
<feature type="domain" description="Radical SAM core" evidence="5">
    <location>
        <begin position="9"/>
        <end position="255"/>
    </location>
</feature>
<dbReference type="InterPro" id="IPR058240">
    <property type="entry name" value="rSAM_sf"/>
</dbReference>
<dbReference type="RefSeq" id="WP_160801780.1">
    <property type="nucleotide sequence ID" value="NZ_WUUL01000007.1"/>
</dbReference>
<dbReference type="Proteomes" id="UP000430692">
    <property type="component" value="Unassembled WGS sequence"/>
</dbReference>
<dbReference type="EMBL" id="WUUL01000007">
    <property type="protein sequence ID" value="MXQ54422.1"/>
    <property type="molecule type" value="Genomic_DNA"/>
</dbReference>
<dbReference type="Gene3D" id="3.20.20.70">
    <property type="entry name" value="Aldolase class I"/>
    <property type="match status" value="1"/>
</dbReference>
<dbReference type="SFLD" id="SFLDS00029">
    <property type="entry name" value="Radical_SAM"/>
    <property type="match status" value="1"/>
</dbReference>
<organism evidence="6 7">
    <name type="scientific">Shimazuella alba</name>
    <dbReference type="NCBI Taxonomy" id="2690964"/>
    <lineage>
        <taxon>Bacteria</taxon>
        <taxon>Bacillati</taxon>
        <taxon>Bacillota</taxon>
        <taxon>Bacilli</taxon>
        <taxon>Bacillales</taxon>
        <taxon>Thermoactinomycetaceae</taxon>
        <taxon>Shimazuella</taxon>
    </lineage>
</organism>
<evidence type="ECO:0000256" key="4">
    <source>
        <dbReference type="ARBA" id="ARBA00023014"/>
    </source>
</evidence>
<dbReference type="InterPro" id="IPR013785">
    <property type="entry name" value="Aldolase_TIM"/>
</dbReference>
<dbReference type="AlphaFoldDB" id="A0A6I4W294"/>
<keyword evidence="1" id="KW-0949">S-adenosyl-L-methionine</keyword>
<accession>A0A6I4W294</accession>
<dbReference type="PANTHER" id="PTHR11228">
    <property type="entry name" value="RADICAL SAM DOMAIN PROTEIN"/>
    <property type="match status" value="1"/>
</dbReference>
<evidence type="ECO:0000313" key="6">
    <source>
        <dbReference type="EMBL" id="MXQ54422.1"/>
    </source>
</evidence>
<keyword evidence="2" id="KW-0479">Metal-binding</keyword>
<evidence type="ECO:0000256" key="3">
    <source>
        <dbReference type="ARBA" id="ARBA00023004"/>
    </source>
</evidence>
<dbReference type="InterPro" id="IPR050377">
    <property type="entry name" value="Radical_SAM_PqqE_MftC-like"/>
</dbReference>
<sequence>MMTCSKIPRFVDQDRTLRIKIIDSCGMTCTFCHNEGTPVTVDNSHNQTGQWNGYGKSGRTSIYVKSNGVTFLPSLIMPDEKFKTALRKLQERFRFKEVHLTGGEPTLHPRLPELIKMIKSLGLSVGMTSNGENGVKVIPEAAKEGLHKINFSVFGTTSEELMLVQNKTCRTPKWGDEKIKALKKAMLCAIQHNVKASVNIVILDPSHISRVQNLLSDFPPQISIRIMRSLEIRDEATDALRRLFHQLGASLVSHRITAGVSDERYEYELSNRRRVWYKKLRNVRLPETCMTCVFNNDTDCHEGFYGIRLYKDHRGDFQVGVCIQRMDLCQRLDQFLESSVAEEIQIFQKNEYERLKNLYKRSKLQCPLNLKQK</sequence>
<dbReference type="GO" id="GO:0051536">
    <property type="term" value="F:iron-sulfur cluster binding"/>
    <property type="evidence" value="ECO:0007669"/>
    <property type="project" value="UniProtKB-KW"/>
</dbReference>